<dbReference type="SUPFAM" id="SSF63380">
    <property type="entry name" value="Riboflavin synthase domain-like"/>
    <property type="match status" value="2"/>
</dbReference>
<dbReference type="PANTHER" id="PTHR21098">
    <property type="entry name" value="RIBOFLAVIN SYNTHASE ALPHA CHAIN"/>
    <property type="match status" value="1"/>
</dbReference>
<feature type="repeat" description="Lumazine-binding" evidence="2">
    <location>
        <begin position="43"/>
        <end position="139"/>
    </location>
</feature>
<evidence type="ECO:0000256" key="2">
    <source>
        <dbReference type="PROSITE-ProRule" id="PRU00524"/>
    </source>
</evidence>
<keyword evidence="1" id="KW-0677">Repeat</keyword>
<evidence type="ECO:0000313" key="4">
    <source>
        <dbReference type="EMBL" id="CAL5224485.1"/>
    </source>
</evidence>
<dbReference type="PROSITE" id="PS51177">
    <property type="entry name" value="LUMAZINE_BIND"/>
    <property type="match status" value="2"/>
</dbReference>
<dbReference type="Pfam" id="PF00677">
    <property type="entry name" value="Lum_binding"/>
    <property type="match status" value="2"/>
</dbReference>
<accession>A0ABP1FX67</accession>
<dbReference type="PANTHER" id="PTHR21098:SF0">
    <property type="entry name" value="RIBOFLAVIN SYNTHASE"/>
    <property type="match status" value="1"/>
</dbReference>
<evidence type="ECO:0000259" key="3">
    <source>
        <dbReference type="PROSITE" id="PS51177"/>
    </source>
</evidence>
<feature type="domain" description="Lumazine-binding" evidence="3">
    <location>
        <begin position="43"/>
        <end position="139"/>
    </location>
</feature>
<dbReference type="NCBIfam" id="NF009566">
    <property type="entry name" value="PRK13020.1"/>
    <property type="match status" value="1"/>
</dbReference>
<protein>
    <submittedName>
        <fullName evidence="4">G7179 protein</fullName>
    </submittedName>
</protein>
<dbReference type="InterPro" id="IPR023366">
    <property type="entry name" value="ATP_synth_asu-like_sf"/>
</dbReference>
<feature type="repeat" description="Lumazine-binding" evidence="2">
    <location>
        <begin position="140"/>
        <end position="236"/>
    </location>
</feature>
<dbReference type="Proteomes" id="UP001497392">
    <property type="component" value="Unassembled WGS sequence"/>
</dbReference>
<dbReference type="CDD" id="cd00402">
    <property type="entry name" value="Riboflavin_synthase_like"/>
    <property type="match status" value="1"/>
</dbReference>
<proteinExistence type="predicted"/>
<name>A0ABP1FX67_9CHLO</name>
<dbReference type="EMBL" id="CAXHTA020000011">
    <property type="protein sequence ID" value="CAL5224485.1"/>
    <property type="molecule type" value="Genomic_DNA"/>
</dbReference>
<dbReference type="InterPro" id="IPR026017">
    <property type="entry name" value="Lumazine-bd_dom"/>
</dbReference>
<feature type="domain" description="Lumazine-binding" evidence="3">
    <location>
        <begin position="140"/>
        <end position="236"/>
    </location>
</feature>
<dbReference type="NCBIfam" id="TIGR00187">
    <property type="entry name" value="ribE"/>
    <property type="match status" value="1"/>
</dbReference>
<dbReference type="NCBIfam" id="NF006767">
    <property type="entry name" value="PRK09289.1"/>
    <property type="match status" value="1"/>
</dbReference>
<evidence type="ECO:0000256" key="1">
    <source>
        <dbReference type="ARBA" id="ARBA00022737"/>
    </source>
</evidence>
<keyword evidence="5" id="KW-1185">Reference proteome</keyword>
<dbReference type="InterPro" id="IPR017938">
    <property type="entry name" value="Riboflavin_synthase-like_b-brl"/>
</dbReference>
<dbReference type="Gene3D" id="2.40.30.20">
    <property type="match status" value="2"/>
</dbReference>
<sequence>MRGSLQHSRPVPGSLSQDCTRHRPLYPQAARCRNRRRLHICNLFTGIVQGQAAVVDVEERENFRSIRIEFPDGKADGVQIGASVAVNGTCLTVTDIAGDVLSFDVIVETLRATNLGGLQIGSPINFERSARVGDEIGGHNVSGHIATTATVASIEETPDNRTITFKVPAKFVKYILPKGFIAVDGISLTVGEVGEDCFSVYLIPETLRVTTLGLRKEGDAVNIEIEAQTQTIVDTVERTVRAFMEQKGVQRAFA</sequence>
<dbReference type="InterPro" id="IPR001783">
    <property type="entry name" value="Lumazine-bd"/>
</dbReference>
<reference evidence="4 5" key="1">
    <citation type="submission" date="2024-06" db="EMBL/GenBank/DDBJ databases">
        <authorList>
            <person name="Kraege A."/>
            <person name="Thomma B."/>
        </authorList>
    </citation>
    <scope>NUCLEOTIDE SEQUENCE [LARGE SCALE GENOMIC DNA]</scope>
</reference>
<comment type="caution">
    <text evidence="4">The sequence shown here is derived from an EMBL/GenBank/DDBJ whole genome shotgun (WGS) entry which is preliminary data.</text>
</comment>
<organism evidence="4 5">
    <name type="scientific">Coccomyxa viridis</name>
    <dbReference type="NCBI Taxonomy" id="1274662"/>
    <lineage>
        <taxon>Eukaryota</taxon>
        <taxon>Viridiplantae</taxon>
        <taxon>Chlorophyta</taxon>
        <taxon>core chlorophytes</taxon>
        <taxon>Trebouxiophyceae</taxon>
        <taxon>Trebouxiophyceae incertae sedis</taxon>
        <taxon>Coccomyxaceae</taxon>
        <taxon>Coccomyxa</taxon>
    </lineage>
</organism>
<evidence type="ECO:0000313" key="5">
    <source>
        <dbReference type="Proteomes" id="UP001497392"/>
    </source>
</evidence>
<gene>
    <name evidence="4" type="primary">g7179</name>
    <name evidence="4" type="ORF">VP750_LOCUS6144</name>
</gene>